<evidence type="ECO:0000259" key="3">
    <source>
        <dbReference type="Pfam" id="PF02397"/>
    </source>
</evidence>
<dbReference type="EMBL" id="ADKM02000019">
    <property type="protein sequence ID" value="EGC04488.1"/>
    <property type="molecule type" value="Genomic_DNA"/>
</dbReference>
<dbReference type="PANTHER" id="PTHR30576:SF8">
    <property type="entry name" value="UNDECAPRENYL-PHOSPHATE GALACTOSE PHOSPHOTRANSFERASE"/>
    <property type="match status" value="1"/>
</dbReference>
<dbReference type="InterPro" id="IPR003362">
    <property type="entry name" value="Bact_transf"/>
</dbReference>
<evidence type="ECO:0000256" key="1">
    <source>
        <dbReference type="ARBA" id="ARBA00006464"/>
    </source>
</evidence>
<dbReference type="RefSeq" id="WP_002847185.1">
    <property type="nucleotide sequence ID" value="NZ_ADKM02000019.1"/>
</dbReference>
<accession>E9S8A9</accession>
<dbReference type="GO" id="GO:0016780">
    <property type="term" value="F:phosphotransferase activity, for other substituted phosphate groups"/>
    <property type="evidence" value="ECO:0007669"/>
    <property type="project" value="TreeGrafter"/>
</dbReference>
<proteinExistence type="inferred from homology"/>
<keyword evidence="2" id="KW-0812">Transmembrane</keyword>
<feature type="transmembrane region" description="Helical" evidence="2">
    <location>
        <begin position="61"/>
        <end position="83"/>
    </location>
</feature>
<dbReference type="PANTHER" id="PTHR30576">
    <property type="entry name" value="COLANIC BIOSYNTHESIS UDP-GLUCOSE LIPID CARRIER TRANSFERASE"/>
    <property type="match status" value="1"/>
</dbReference>
<name>E9S8A9_RUMAL</name>
<keyword evidence="2" id="KW-0472">Membrane</keyword>
<keyword evidence="4" id="KW-0808">Transferase</keyword>
<gene>
    <name evidence="4" type="ORF">CUS_4808</name>
</gene>
<sequence>MNKYIKNGLKIVGCISALAAVAGGIAFIGERIDELKNYGKELRHKPYGVYERFIKRPLDCFLSTGALIVFSPILLVLTVVGAVKMNGNPFFTQERPGRDEKTFRLIKFRTMTNERDPLTGELLPDEIRLNNKWGKFIRTASLDELPSLINLVKGDMAVIGPRPLLVKYLPLYNEEQKHRHDVRPGLTGLAQANGRNAISWEQKFEYDTEYVKKITFKSDLAILMKTVVTTLKHEGINQEGQATMEEFKGSGINV</sequence>
<dbReference type="Proteomes" id="UP000004259">
    <property type="component" value="Unassembled WGS sequence"/>
</dbReference>
<evidence type="ECO:0000313" key="5">
    <source>
        <dbReference type="Proteomes" id="UP000004259"/>
    </source>
</evidence>
<dbReference type="Pfam" id="PF02397">
    <property type="entry name" value="Bac_transf"/>
    <property type="match status" value="1"/>
</dbReference>
<feature type="transmembrane region" description="Helical" evidence="2">
    <location>
        <begin position="7"/>
        <end position="28"/>
    </location>
</feature>
<comment type="similarity">
    <text evidence="1">Belongs to the bacterial sugar transferase family.</text>
</comment>
<feature type="domain" description="Bacterial sugar transferase" evidence="3">
    <location>
        <begin position="55"/>
        <end position="231"/>
    </location>
</feature>
<protein>
    <submittedName>
        <fullName evidence="4">Putative undecaprenyl-phosphate galactose phosphotransferase</fullName>
    </submittedName>
</protein>
<dbReference type="STRING" id="246199.CUS_4808"/>
<reference evidence="4 5" key="1">
    <citation type="submission" date="2011-02" db="EMBL/GenBank/DDBJ databases">
        <authorList>
            <person name="Nelson K.E."/>
            <person name="Sutton G."/>
            <person name="Torralba M."/>
            <person name="Durkin S."/>
            <person name="Harkins D."/>
            <person name="Montgomery R."/>
            <person name="Ziemer C."/>
            <person name="Klaassens E."/>
            <person name="Ocuiv P."/>
            <person name="Morrison M."/>
        </authorList>
    </citation>
    <scope>NUCLEOTIDE SEQUENCE [LARGE SCALE GENOMIC DNA]</scope>
    <source>
        <strain evidence="4 5">8</strain>
    </source>
</reference>
<dbReference type="AlphaFoldDB" id="E9S8A9"/>
<organism evidence="4 5">
    <name type="scientific">Ruminococcus albus 8</name>
    <dbReference type="NCBI Taxonomy" id="246199"/>
    <lineage>
        <taxon>Bacteria</taxon>
        <taxon>Bacillati</taxon>
        <taxon>Bacillota</taxon>
        <taxon>Clostridia</taxon>
        <taxon>Eubacteriales</taxon>
        <taxon>Oscillospiraceae</taxon>
        <taxon>Ruminococcus</taxon>
    </lineage>
</organism>
<dbReference type="OrthoDB" id="9808602at2"/>
<comment type="caution">
    <text evidence="4">The sequence shown here is derived from an EMBL/GenBank/DDBJ whole genome shotgun (WGS) entry which is preliminary data.</text>
</comment>
<keyword evidence="5" id="KW-1185">Reference proteome</keyword>
<evidence type="ECO:0000313" key="4">
    <source>
        <dbReference type="EMBL" id="EGC04488.1"/>
    </source>
</evidence>
<dbReference type="eggNOG" id="COG2148">
    <property type="taxonomic scope" value="Bacteria"/>
</dbReference>
<keyword evidence="2" id="KW-1133">Transmembrane helix</keyword>
<evidence type="ECO:0000256" key="2">
    <source>
        <dbReference type="SAM" id="Phobius"/>
    </source>
</evidence>